<dbReference type="Proteomes" id="UP001500711">
    <property type="component" value="Unassembled WGS sequence"/>
</dbReference>
<evidence type="ECO:0008006" key="3">
    <source>
        <dbReference type="Google" id="ProtNLM"/>
    </source>
</evidence>
<sequence length="134" mass="13707">MTSVSWLQKVWLFGSTVPFDDNGPSVGLLPVESGTSGTRVVAGGSGWFAAGGRTTELVVAGAELVFETPGSIVSWGGGEVPTTATARPAAARMPAAVAPANVTLDQDLARPDDGRVVVAMPRSTRASIRARSGR</sequence>
<dbReference type="EMBL" id="BAABBE010000021">
    <property type="protein sequence ID" value="GAA3667275.1"/>
    <property type="molecule type" value="Genomic_DNA"/>
</dbReference>
<evidence type="ECO:0000313" key="1">
    <source>
        <dbReference type="EMBL" id="GAA3667275.1"/>
    </source>
</evidence>
<organism evidence="1 2">
    <name type="scientific">Lentzea roselyniae</name>
    <dbReference type="NCBI Taxonomy" id="531940"/>
    <lineage>
        <taxon>Bacteria</taxon>
        <taxon>Bacillati</taxon>
        <taxon>Actinomycetota</taxon>
        <taxon>Actinomycetes</taxon>
        <taxon>Pseudonocardiales</taxon>
        <taxon>Pseudonocardiaceae</taxon>
        <taxon>Lentzea</taxon>
    </lineage>
</organism>
<protein>
    <recommendedName>
        <fullName evidence="3">Htaa protein</fullName>
    </recommendedName>
</protein>
<gene>
    <name evidence="1" type="ORF">GCM10022267_62190</name>
</gene>
<proteinExistence type="predicted"/>
<comment type="caution">
    <text evidence="1">The sequence shown here is derived from an EMBL/GenBank/DDBJ whole genome shotgun (WGS) entry which is preliminary data.</text>
</comment>
<name>A0ABP7BSI2_9PSEU</name>
<accession>A0ABP7BSI2</accession>
<evidence type="ECO:0000313" key="2">
    <source>
        <dbReference type="Proteomes" id="UP001500711"/>
    </source>
</evidence>
<reference evidence="2" key="1">
    <citation type="journal article" date="2019" name="Int. J. Syst. Evol. Microbiol.">
        <title>The Global Catalogue of Microorganisms (GCM) 10K type strain sequencing project: providing services to taxonomists for standard genome sequencing and annotation.</title>
        <authorList>
            <consortium name="The Broad Institute Genomics Platform"/>
            <consortium name="The Broad Institute Genome Sequencing Center for Infectious Disease"/>
            <person name="Wu L."/>
            <person name="Ma J."/>
        </authorList>
    </citation>
    <scope>NUCLEOTIDE SEQUENCE [LARGE SCALE GENOMIC DNA]</scope>
    <source>
        <strain evidence="2">JCM 17494</strain>
    </source>
</reference>
<keyword evidence="2" id="KW-1185">Reference proteome</keyword>